<reference evidence="1 2" key="1">
    <citation type="submission" date="2016-10" db="EMBL/GenBank/DDBJ databases">
        <authorList>
            <person name="Varghese N."/>
            <person name="Submissions S."/>
        </authorList>
    </citation>
    <scope>NUCLEOTIDE SEQUENCE [LARGE SCALE GENOMIC DNA]</scope>
    <source>
        <strain evidence="1 2">WCP15</strain>
    </source>
</reference>
<evidence type="ECO:0000313" key="1">
    <source>
        <dbReference type="EMBL" id="SEH63597.1"/>
    </source>
</evidence>
<dbReference type="InterPro" id="IPR011664">
    <property type="entry name" value="Abi_system_AbiD/AbiF-like"/>
</dbReference>
<accession>A0A1H6JST1</accession>
<gene>
    <name evidence="1" type="ORF">SAMN05216447_10854</name>
</gene>
<comment type="caution">
    <text evidence="1">The sequence shown here is derived from an EMBL/GenBank/DDBJ whole genome shotgun (WGS) entry which is preliminary data.</text>
</comment>
<proteinExistence type="predicted"/>
<keyword evidence="2" id="KW-1185">Reference proteome</keyword>
<protein>
    <submittedName>
        <fullName evidence="1">Abi-like protein</fullName>
    </submittedName>
</protein>
<dbReference type="EMBL" id="FNWT01000008">
    <property type="protein sequence ID" value="SEH63597.1"/>
    <property type="molecule type" value="Genomic_DNA"/>
</dbReference>
<name>A0A1H6JST1_9ACTN</name>
<sequence>MRRSGTARILAGQDHYFRLAAYRVLFPKRVGRPRDGQYAGLDFGHLVDLAAIDRELRGFLLPLTLDVESSAKTRLIERITEKPGEDGYSILSDYLAALNHGDRNRREGELRRLQKDACLGPLVSRYPIGEMPA</sequence>
<organism evidence="1 2">
    <name type="scientific">Parafannyhessea umbonata</name>
    <dbReference type="NCBI Taxonomy" id="604330"/>
    <lineage>
        <taxon>Bacteria</taxon>
        <taxon>Bacillati</taxon>
        <taxon>Actinomycetota</taxon>
        <taxon>Coriobacteriia</taxon>
        <taxon>Coriobacteriales</taxon>
        <taxon>Atopobiaceae</taxon>
        <taxon>Parafannyhessea</taxon>
    </lineage>
</organism>
<dbReference type="RefSeq" id="WP_200802634.1">
    <property type="nucleotide sequence ID" value="NZ_FNWT01000008.1"/>
</dbReference>
<dbReference type="Pfam" id="PF07751">
    <property type="entry name" value="Abi_2"/>
    <property type="match status" value="1"/>
</dbReference>
<evidence type="ECO:0000313" key="2">
    <source>
        <dbReference type="Proteomes" id="UP000199135"/>
    </source>
</evidence>
<dbReference type="Proteomes" id="UP000199135">
    <property type="component" value="Unassembled WGS sequence"/>
</dbReference>